<protein>
    <submittedName>
        <fullName evidence="1">Uncharacterized protein</fullName>
    </submittedName>
</protein>
<name>A0A9P0H5F5_NEZVI</name>
<proteinExistence type="predicted"/>
<gene>
    <name evidence="1" type="ORF">NEZAVI_LOCUS5983</name>
</gene>
<reference evidence="1" key="1">
    <citation type="submission" date="2022-01" db="EMBL/GenBank/DDBJ databases">
        <authorList>
            <person name="King R."/>
        </authorList>
    </citation>
    <scope>NUCLEOTIDE SEQUENCE</scope>
</reference>
<dbReference type="OrthoDB" id="6630159at2759"/>
<dbReference type="AlphaFoldDB" id="A0A9P0H5F5"/>
<dbReference type="EMBL" id="OV725079">
    <property type="protein sequence ID" value="CAH1395773.1"/>
    <property type="molecule type" value="Genomic_DNA"/>
</dbReference>
<evidence type="ECO:0000313" key="1">
    <source>
        <dbReference type="EMBL" id="CAH1395773.1"/>
    </source>
</evidence>
<keyword evidence="2" id="KW-1185">Reference proteome</keyword>
<evidence type="ECO:0000313" key="2">
    <source>
        <dbReference type="Proteomes" id="UP001152798"/>
    </source>
</evidence>
<sequence length="80" mass="8916">MLDELRKLNQLSLDEDNASAQAALQAAQALSGHTETQGGPNTVLRVVIEHMLYPVTLEVLYQSPLIRRNGGLNWVRTIYL</sequence>
<organism evidence="1 2">
    <name type="scientific">Nezara viridula</name>
    <name type="common">Southern green stink bug</name>
    <name type="synonym">Cimex viridulus</name>
    <dbReference type="NCBI Taxonomy" id="85310"/>
    <lineage>
        <taxon>Eukaryota</taxon>
        <taxon>Metazoa</taxon>
        <taxon>Ecdysozoa</taxon>
        <taxon>Arthropoda</taxon>
        <taxon>Hexapoda</taxon>
        <taxon>Insecta</taxon>
        <taxon>Pterygota</taxon>
        <taxon>Neoptera</taxon>
        <taxon>Paraneoptera</taxon>
        <taxon>Hemiptera</taxon>
        <taxon>Heteroptera</taxon>
        <taxon>Panheteroptera</taxon>
        <taxon>Pentatomomorpha</taxon>
        <taxon>Pentatomoidea</taxon>
        <taxon>Pentatomidae</taxon>
        <taxon>Pentatominae</taxon>
        <taxon>Nezara</taxon>
    </lineage>
</organism>
<accession>A0A9P0H5F5</accession>
<dbReference type="Proteomes" id="UP001152798">
    <property type="component" value="Chromosome 3"/>
</dbReference>